<dbReference type="InterPro" id="IPR027417">
    <property type="entry name" value="P-loop_NTPase"/>
</dbReference>
<name>A0A9X1MCN6_9MICC</name>
<evidence type="ECO:0000313" key="9">
    <source>
        <dbReference type="Proteomes" id="UP001139158"/>
    </source>
</evidence>
<dbReference type="GO" id="GO:0015658">
    <property type="term" value="F:branched-chain amino acid transmembrane transporter activity"/>
    <property type="evidence" value="ECO:0007669"/>
    <property type="project" value="TreeGrafter"/>
</dbReference>
<dbReference type="Pfam" id="PF00005">
    <property type="entry name" value="ABC_tran"/>
    <property type="match status" value="1"/>
</dbReference>
<evidence type="ECO:0000256" key="4">
    <source>
        <dbReference type="ARBA" id="ARBA00022840"/>
    </source>
</evidence>
<accession>A0A9X1MCN6</accession>
<feature type="compositionally biased region" description="Polar residues" evidence="6">
    <location>
        <begin position="249"/>
        <end position="258"/>
    </location>
</feature>
<dbReference type="InterPro" id="IPR003439">
    <property type="entry name" value="ABC_transporter-like_ATP-bd"/>
</dbReference>
<comment type="caution">
    <text evidence="8">The sequence shown here is derived from an EMBL/GenBank/DDBJ whole genome shotgun (WGS) entry which is preliminary data.</text>
</comment>
<evidence type="ECO:0000256" key="2">
    <source>
        <dbReference type="ARBA" id="ARBA00022448"/>
    </source>
</evidence>
<dbReference type="CDD" id="cd03224">
    <property type="entry name" value="ABC_TM1139_LivF_branched"/>
    <property type="match status" value="1"/>
</dbReference>
<dbReference type="InterPro" id="IPR003593">
    <property type="entry name" value="AAA+_ATPase"/>
</dbReference>
<evidence type="ECO:0000313" key="8">
    <source>
        <dbReference type="EMBL" id="MCC3296805.1"/>
    </source>
</evidence>
<dbReference type="PROSITE" id="PS00211">
    <property type="entry name" value="ABC_TRANSPORTER_1"/>
    <property type="match status" value="1"/>
</dbReference>
<dbReference type="GO" id="GO:0005524">
    <property type="term" value="F:ATP binding"/>
    <property type="evidence" value="ECO:0007669"/>
    <property type="project" value="UniProtKB-KW"/>
</dbReference>
<dbReference type="InterPro" id="IPR017871">
    <property type="entry name" value="ABC_transporter-like_CS"/>
</dbReference>
<dbReference type="SUPFAM" id="SSF52540">
    <property type="entry name" value="P-loop containing nucleoside triphosphate hydrolases"/>
    <property type="match status" value="1"/>
</dbReference>
<comment type="similarity">
    <text evidence="1">Belongs to the ABC transporter superfamily.</text>
</comment>
<evidence type="ECO:0000259" key="7">
    <source>
        <dbReference type="PROSITE" id="PS50893"/>
    </source>
</evidence>
<keyword evidence="5" id="KW-0029">Amino-acid transport</keyword>
<dbReference type="AlphaFoldDB" id="A0A9X1MCN6"/>
<dbReference type="RefSeq" id="WP_227894532.1">
    <property type="nucleotide sequence ID" value="NZ_CP099466.1"/>
</dbReference>
<dbReference type="PANTHER" id="PTHR43820">
    <property type="entry name" value="HIGH-AFFINITY BRANCHED-CHAIN AMINO ACID TRANSPORT ATP-BINDING PROTEIN LIVF"/>
    <property type="match status" value="1"/>
</dbReference>
<feature type="domain" description="ABC transporter" evidence="7">
    <location>
        <begin position="9"/>
        <end position="233"/>
    </location>
</feature>
<dbReference type="PROSITE" id="PS50893">
    <property type="entry name" value="ABC_TRANSPORTER_2"/>
    <property type="match status" value="1"/>
</dbReference>
<evidence type="ECO:0000256" key="5">
    <source>
        <dbReference type="ARBA" id="ARBA00022970"/>
    </source>
</evidence>
<dbReference type="Gene3D" id="3.40.50.300">
    <property type="entry name" value="P-loop containing nucleotide triphosphate hydrolases"/>
    <property type="match status" value="1"/>
</dbReference>
<keyword evidence="9" id="KW-1185">Reference proteome</keyword>
<dbReference type="GO" id="GO:0015807">
    <property type="term" value="P:L-amino acid transport"/>
    <property type="evidence" value="ECO:0007669"/>
    <property type="project" value="TreeGrafter"/>
</dbReference>
<keyword evidence="3" id="KW-0547">Nucleotide-binding</keyword>
<gene>
    <name evidence="8" type="ORF">LJ757_03165</name>
</gene>
<proteinExistence type="inferred from homology"/>
<dbReference type="Proteomes" id="UP001139158">
    <property type="component" value="Unassembled WGS sequence"/>
</dbReference>
<reference evidence="8" key="1">
    <citation type="submission" date="2021-10" db="EMBL/GenBank/DDBJ databases">
        <title>Novel species in genus Arthrobacter.</title>
        <authorList>
            <person name="Liu Y."/>
        </authorList>
    </citation>
    <scope>NUCLEOTIDE SEQUENCE</scope>
    <source>
        <strain evidence="8">Zg-Y453</strain>
    </source>
</reference>
<dbReference type="SMART" id="SM00382">
    <property type="entry name" value="AAA"/>
    <property type="match status" value="1"/>
</dbReference>
<dbReference type="InterPro" id="IPR052156">
    <property type="entry name" value="BCAA_Transport_ATP-bd_LivF"/>
</dbReference>
<dbReference type="PANTHER" id="PTHR43820:SF2">
    <property type="entry name" value="ABC TRANSPORTER ATP-BINDING PROTEIN"/>
    <property type="match status" value="1"/>
</dbReference>
<dbReference type="GO" id="GO:0016887">
    <property type="term" value="F:ATP hydrolysis activity"/>
    <property type="evidence" value="ECO:0007669"/>
    <property type="project" value="InterPro"/>
</dbReference>
<keyword evidence="2" id="KW-0813">Transport</keyword>
<evidence type="ECO:0000256" key="3">
    <source>
        <dbReference type="ARBA" id="ARBA00022741"/>
    </source>
</evidence>
<evidence type="ECO:0000256" key="1">
    <source>
        <dbReference type="ARBA" id="ARBA00005417"/>
    </source>
</evidence>
<protein>
    <submittedName>
        <fullName evidence="8">ABC transporter ATP-binding protein</fullName>
    </submittedName>
</protein>
<organism evidence="8 9">
    <name type="scientific">Arthrobacter caoxuetaonis</name>
    <dbReference type="NCBI Taxonomy" id="2886935"/>
    <lineage>
        <taxon>Bacteria</taxon>
        <taxon>Bacillati</taxon>
        <taxon>Actinomycetota</taxon>
        <taxon>Actinomycetes</taxon>
        <taxon>Micrococcales</taxon>
        <taxon>Micrococcaceae</taxon>
        <taxon>Arthrobacter</taxon>
    </lineage>
</organism>
<evidence type="ECO:0000256" key="6">
    <source>
        <dbReference type="SAM" id="MobiDB-lite"/>
    </source>
</evidence>
<dbReference type="EMBL" id="JAJFZV010000001">
    <property type="protein sequence ID" value="MCC3296805.1"/>
    <property type="molecule type" value="Genomic_DNA"/>
</dbReference>
<feature type="region of interest" description="Disordered" evidence="6">
    <location>
        <begin position="238"/>
        <end position="269"/>
    </location>
</feature>
<sequence length="269" mass="28320">MNHIPVPILRVANLSASIGGQQVVEDVSFEVPAAGVTALLGRNGVGKTSTIKAIIGLLSRTGTVELDGARIDGEHTHRIIQRGVGYVPEDREVFSRLTVAENLKLAERDGHPQRQLVEDLFPDLVKRSAQMAGTLSGGQQQMVSLARALLNTNKVLLVDEPTKGLAPKIVQEVSEALAEAARSVPILLVEQNLTVVRQLASTVTVLSGGKVALTGMDAGEFLDDTELFHRLLGVHTGGAPEPARDAAGSSDTAGQLTAQAPEAGKVREA</sequence>
<keyword evidence="4 8" id="KW-0067">ATP-binding</keyword>